<evidence type="ECO:0000313" key="1">
    <source>
        <dbReference type="EMBL" id="KAK5810341.1"/>
    </source>
</evidence>
<accession>A0ABR0NYW0</accession>
<reference evidence="1 2" key="1">
    <citation type="submission" date="2023-03" db="EMBL/GenBank/DDBJ databases">
        <title>WGS of Gossypium arboreum.</title>
        <authorList>
            <person name="Yu D."/>
        </authorList>
    </citation>
    <scope>NUCLEOTIDE SEQUENCE [LARGE SCALE GENOMIC DNA]</scope>
    <source>
        <tissue evidence="1">Leaf</tissue>
    </source>
</reference>
<comment type="caution">
    <text evidence="1">The sequence shown here is derived from an EMBL/GenBank/DDBJ whole genome shotgun (WGS) entry which is preliminary data.</text>
</comment>
<organism evidence="1 2">
    <name type="scientific">Gossypium arboreum</name>
    <name type="common">Tree cotton</name>
    <name type="synonym">Gossypium nanking</name>
    <dbReference type="NCBI Taxonomy" id="29729"/>
    <lineage>
        <taxon>Eukaryota</taxon>
        <taxon>Viridiplantae</taxon>
        <taxon>Streptophyta</taxon>
        <taxon>Embryophyta</taxon>
        <taxon>Tracheophyta</taxon>
        <taxon>Spermatophyta</taxon>
        <taxon>Magnoliopsida</taxon>
        <taxon>eudicotyledons</taxon>
        <taxon>Gunneridae</taxon>
        <taxon>Pentapetalae</taxon>
        <taxon>rosids</taxon>
        <taxon>malvids</taxon>
        <taxon>Malvales</taxon>
        <taxon>Malvaceae</taxon>
        <taxon>Malvoideae</taxon>
        <taxon>Gossypium</taxon>
    </lineage>
</organism>
<dbReference type="Proteomes" id="UP001358586">
    <property type="component" value="Chromosome 8"/>
</dbReference>
<sequence>MIKLSQGQSPATSFMVKQLYTKHRQNNDNIRVIGPMHAFRMSGTMEFGPLEENEATIGANLSLVVSLLNISALGSL</sequence>
<protein>
    <submittedName>
        <fullName evidence="1">Uncharacterized protein</fullName>
    </submittedName>
</protein>
<dbReference type="EMBL" id="JARKNE010000008">
    <property type="protein sequence ID" value="KAK5810341.1"/>
    <property type="molecule type" value="Genomic_DNA"/>
</dbReference>
<proteinExistence type="predicted"/>
<keyword evidence="2" id="KW-1185">Reference proteome</keyword>
<gene>
    <name evidence="1" type="ORF">PVK06_025653</name>
</gene>
<name>A0ABR0NYW0_GOSAR</name>
<evidence type="ECO:0000313" key="2">
    <source>
        <dbReference type="Proteomes" id="UP001358586"/>
    </source>
</evidence>